<organism evidence="18 19">
    <name type="scientific">Bifidobacterium cuniculi</name>
    <dbReference type="NCBI Taxonomy" id="1688"/>
    <lineage>
        <taxon>Bacteria</taxon>
        <taxon>Bacillati</taxon>
        <taxon>Actinomycetota</taxon>
        <taxon>Actinomycetes</taxon>
        <taxon>Bifidobacteriales</taxon>
        <taxon>Bifidobacteriaceae</taxon>
        <taxon>Bifidobacterium</taxon>
    </lineage>
</organism>
<dbReference type="GO" id="GO:0005524">
    <property type="term" value="F:ATP binding"/>
    <property type="evidence" value="ECO:0007669"/>
    <property type="project" value="UniProtKB-UniRule"/>
</dbReference>
<keyword evidence="3 15" id="KW-0547">Nucleotide-binding</keyword>
<feature type="domain" description="UvrD-like helicase ATP-binding" evidence="16">
    <location>
        <begin position="6"/>
        <end position="382"/>
    </location>
</feature>
<protein>
    <recommendedName>
        <fullName evidence="13">DNA 3'-5' helicase</fullName>
        <ecNumber evidence="13">5.6.2.4</ecNumber>
    </recommendedName>
</protein>
<dbReference type="CDD" id="cd17932">
    <property type="entry name" value="DEXQc_UvrD"/>
    <property type="match status" value="1"/>
</dbReference>
<gene>
    <name evidence="18" type="ORF">BCUN_0630</name>
</gene>
<evidence type="ECO:0000256" key="15">
    <source>
        <dbReference type="PROSITE-ProRule" id="PRU00560"/>
    </source>
</evidence>
<keyword evidence="4" id="KW-0227">DNA damage</keyword>
<dbReference type="Pfam" id="PF00580">
    <property type="entry name" value="UvrD-helicase"/>
    <property type="match status" value="1"/>
</dbReference>
<dbReference type="GO" id="GO:0016887">
    <property type="term" value="F:ATP hydrolysis activity"/>
    <property type="evidence" value="ECO:0007669"/>
    <property type="project" value="RHEA"/>
</dbReference>
<evidence type="ECO:0000256" key="12">
    <source>
        <dbReference type="ARBA" id="ARBA00034617"/>
    </source>
</evidence>
<dbReference type="EC" id="5.6.2.4" evidence="13"/>
<evidence type="ECO:0000256" key="3">
    <source>
        <dbReference type="ARBA" id="ARBA00022741"/>
    </source>
</evidence>
<evidence type="ECO:0000313" key="18">
    <source>
        <dbReference type="EMBL" id="KFI66124.1"/>
    </source>
</evidence>
<evidence type="ECO:0000256" key="5">
    <source>
        <dbReference type="ARBA" id="ARBA00022801"/>
    </source>
</evidence>
<keyword evidence="2" id="KW-0540">Nuclease</keyword>
<evidence type="ECO:0000256" key="8">
    <source>
        <dbReference type="ARBA" id="ARBA00022840"/>
    </source>
</evidence>
<dbReference type="InterPro" id="IPR038726">
    <property type="entry name" value="PDDEXK_AddAB-type"/>
</dbReference>
<evidence type="ECO:0000256" key="11">
    <source>
        <dbReference type="ARBA" id="ARBA00023235"/>
    </source>
</evidence>
<keyword evidence="8 15" id="KW-0067">ATP-binding</keyword>
<dbReference type="GO" id="GO:0003677">
    <property type="term" value="F:DNA binding"/>
    <property type="evidence" value="ECO:0007669"/>
    <property type="project" value="UniProtKB-KW"/>
</dbReference>
<dbReference type="RefSeq" id="WP_033517562.1">
    <property type="nucleotide sequence ID" value="NZ_JGYV01000001.1"/>
</dbReference>
<evidence type="ECO:0000259" key="16">
    <source>
        <dbReference type="PROSITE" id="PS51198"/>
    </source>
</evidence>
<keyword evidence="9" id="KW-0238">DNA-binding</keyword>
<proteinExistence type="inferred from homology"/>
<evidence type="ECO:0000256" key="7">
    <source>
        <dbReference type="ARBA" id="ARBA00022839"/>
    </source>
</evidence>
<dbReference type="InterPro" id="IPR000212">
    <property type="entry name" value="DNA_helicase_UvrD/REP"/>
</dbReference>
<evidence type="ECO:0000256" key="4">
    <source>
        <dbReference type="ARBA" id="ARBA00022763"/>
    </source>
</evidence>
<dbReference type="GO" id="GO:0004527">
    <property type="term" value="F:exonuclease activity"/>
    <property type="evidence" value="ECO:0007669"/>
    <property type="project" value="UniProtKB-KW"/>
</dbReference>
<evidence type="ECO:0000313" key="19">
    <source>
        <dbReference type="Proteomes" id="UP000029067"/>
    </source>
</evidence>
<dbReference type="eggNOG" id="COG0210">
    <property type="taxonomic scope" value="Bacteria"/>
</dbReference>
<dbReference type="PROSITE" id="PS51198">
    <property type="entry name" value="UVRD_HELICASE_ATP_BIND"/>
    <property type="match status" value="1"/>
</dbReference>
<keyword evidence="11" id="KW-0413">Isomerase</keyword>
<dbReference type="Proteomes" id="UP000029067">
    <property type="component" value="Unassembled WGS sequence"/>
</dbReference>
<comment type="caution">
    <text evidence="18">The sequence shown here is derived from an EMBL/GenBank/DDBJ whole genome shotgun (WGS) entry which is preliminary data.</text>
</comment>
<keyword evidence="10" id="KW-0234">DNA repair</keyword>
<dbReference type="SUPFAM" id="SSF52540">
    <property type="entry name" value="P-loop containing nucleoside triphosphate hydrolases"/>
    <property type="match status" value="1"/>
</dbReference>
<dbReference type="EMBL" id="JGYV01000001">
    <property type="protein sequence ID" value="KFI66124.1"/>
    <property type="molecule type" value="Genomic_DNA"/>
</dbReference>
<dbReference type="PANTHER" id="PTHR11070">
    <property type="entry name" value="UVRD / RECB / PCRA DNA HELICASE FAMILY MEMBER"/>
    <property type="match status" value="1"/>
</dbReference>
<keyword evidence="5 15" id="KW-0378">Hydrolase</keyword>
<dbReference type="InterPro" id="IPR014016">
    <property type="entry name" value="UvrD-like_ATP-bd"/>
</dbReference>
<keyword evidence="7" id="KW-0269">Exonuclease</keyword>
<comment type="catalytic activity">
    <reaction evidence="12">
        <text>Couples ATP hydrolysis with the unwinding of duplex DNA by translocating in the 3'-5' direction.</text>
        <dbReference type="EC" id="5.6.2.4"/>
    </reaction>
</comment>
<dbReference type="Gene3D" id="3.40.50.300">
    <property type="entry name" value="P-loop containing nucleotide triphosphate hydrolases"/>
    <property type="match status" value="4"/>
</dbReference>
<dbReference type="OrthoDB" id="4812256at2"/>
<dbReference type="PROSITE" id="PS51217">
    <property type="entry name" value="UVRD_HELICASE_CTER"/>
    <property type="match status" value="1"/>
</dbReference>
<dbReference type="InterPro" id="IPR011604">
    <property type="entry name" value="PDDEXK-like_dom_sf"/>
</dbReference>
<evidence type="ECO:0000256" key="2">
    <source>
        <dbReference type="ARBA" id="ARBA00022722"/>
    </source>
</evidence>
<evidence type="ECO:0000256" key="14">
    <source>
        <dbReference type="ARBA" id="ARBA00048988"/>
    </source>
</evidence>
<evidence type="ECO:0000259" key="17">
    <source>
        <dbReference type="PROSITE" id="PS51217"/>
    </source>
</evidence>
<dbReference type="GO" id="GO:0000725">
    <property type="term" value="P:recombinational repair"/>
    <property type="evidence" value="ECO:0007669"/>
    <property type="project" value="TreeGrafter"/>
</dbReference>
<dbReference type="PANTHER" id="PTHR11070:SF55">
    <property type="entry name" value="DNA 3'-5' HELICASE"/>
    <property type="match status" value="1"/>
</dbReference>
<reference evidence="18 19" key="1">
    <citation type="submission" date="2014-03" db="EMBL/GenBank/DDBJ databases">
        <title>Genomics of Bifidobacteria.</title>
        <authorList>
            <person name="Ventura M."/>
            <person name="Milani C."/>
            <person name="Lugli G.A."/>
        </authorList>
    </citation>
    <scope>NUCLEOTIDE SEQUENCE [LARGE SCALE GENOMIC DNA]</scope>
    <source>
        <strain evidence="18 19">LMG 10738</strain>
    </source>
</reference>
<evidence type="ECO:0000256" key="6">
    <source>
        <dbReference type="ARBA" id="ARBA00022806"/>
    </source>
</evidence>
<dbReference type="GO" id="GO:0005829">
    <property type="term" value="C:cytosol"/>
    <property type="evidence" value="ECO:0007669"/>
    <property type="project" value="TreeGrafter"/>
</dbReference>
<dbReference type="Pfam" id="PF13361">
    <property type="entry name" value="UvrD_C"/>
    <property type="match status" value="1"/>
</dbReference>
<accession>A0A087B524</accession>
<dbReference type="Pfam" id="PF12705">
    <property type="entry name" value="PDDEXK_1"/>
    <property type="match status" value="1"/>
</dbReference>
<name>A0A087B524_9BIFI</name>
<feature type="binding site" evidence="15">
    <location>
        <begin position="27"/>
        <end position="34"/>
    </location>
    <ligand>
        <name>ATP</name>
        <dbReference type="ChEBI" id="CHEBI:30616"/>
    </ligand>
</feature>
<dbReference type="GO" id="GO:0033202">
    <property type="term" value="C:DNA helicase complex"/>
    <property type="evidence" value="ECO:0007669"/>
    <property type="project" value="TreeGrafter"/>
</dbReference>
<dbReference type="InterPro" id="IPR013986">
    <property type="entry name" value="DExx_box_DNA_helicase_dom_sf"/>
</dbReference>
<dbReference type="GO" id="GO:0043138">
    <property type="term" value="F:3'-5' DNA helicase activity"/>
    <property type="evidence" value="ECO:0007669"/>
    <property type="project" value="UniProtKB-EC"/>
</dbReference>
<dbReference type="eggNOG" id="COG2887">
    <property type="taxonomic scope" value="Bacteria"/>
</dbReference>
<dbReference type="InterPro" id="IPR014017">
    <property type="entry name" value="DNA_helicase_UvrD-like_C"/>
</dbReference>
<dbReference type="Gene3D" id="1.10.486.10">
    <property type="entry name" value="PCRA, domain 4"/>
    <property type="match status" value="1"/>
</dbReference>
<dbReference type="Gene3D" id="3.90.320.10">
    <property type="match status" value="1"/>
</dbReference>
<keyword evidence="6 15" id="KW-0347">Helicase</keyword>
<dbReference type="InterPro" id="IPR027417">
    <property type="entry name" value="P-loop_NTPase"/>
</dbReference>
<comment type="catalytic activity">
    <reaction evidence="14">
        <text>ATP + H2O = ADP + phosphate + H(+)</text>
        <dbReference type="Rhea" id="RHEA:13065"/>
        <dbReference type="ChEBI" id="CHEBI:15377"/>
        <dbReference type="ChEBI" id="CHEBI:15378"/>
        <dbReference type="ChEBI" id="CHEBI:30616"/>
        <dbReference type="ChEBI" id="CHEBI:43474"/>
        <dbReference type="ChEBI" id="CHEBI:456216"/>
        <dbReference type="EC" id="5.6.2.4"/>
    </reaction>
</comment>
<keyword evidence="19" id="KW-1185">Reference proteome</keyword>
<dbReference type="Gene3D" id="1.10.10.160">
    <property type="match status" value="1"/>
</dbReference>
<evidence type="ECO:0000256" key="13">
    <source>
        <dbReference type="ARBA" id="ARBA00034808"/>
    </source>
</evidence>
<sequence>MAKTPTPSAEQRAIIEADAGADVLVVAGAGSGKTFTMTRRIIQLIADGVAPERILGLTFTRKAAAELLSRVSGAVAAQRGDAAGAFMKPDVLTYDAFFQSIVRQYGLLVGFDQQVQPLSAAGAAQLAADVVGANLRLLVDSELDMGSFGTVVSQVLALSEHIANSMIGPGCEDMEQAIARIRAWDARFAARIDAMLDGIEVPDEKPAAPRNFAPPKYNKNGTMNARDAKRMAAIEEYERLMPAWDVAAMRDAVRRRELLLDLVARFQEEKHARHMAEFSDFTVAAYQLVTRFPSIGARYRRRYTHVLLDEYQDTSTTQAALLARLFHVGAGERSAVNAVGDPFQSIYAWRGASPGAFTMFKRDFAMDGDAKPYPITATRRNARVILDAANDLTQVLRRRPPRPTSARLSEVDVDPLSMAPDSREEGTLGVLGYDTQGQEVDGVVRFIAKAVHDARKAGEGAAGKPPYAAVLFRSKKSMGDYQDALEQAGMSTCAVGISALVERPEIIDTLAVLRVVADHADTAALLRLLATPRYGVGVQDLAALARLADRLNTEYRYRALLEAGVADDPDADLAAQRQAVRDHSRQVPNAVFVADVLLDDDLDGLMRNTAISPQGRHGIARAARVLRLVQHAAYQPLGQVARAAVEALGLDIDMMLATALHRADGTADPAIVRAPMEALAATVDTYVQEIATAQAPTLRGYLAWMARMGDIEETQPVSPDTPVDVMLMTVHQAKGLEWNVVAIPALRAGIFPSNTGDKLSVEAVDRDRDQAFGADGSWHAPDYREEADTWLTDPTAVPAPIRIDADILPRFPHDAPAGADPIEALDVLDDPMALDDEVSGTLRDLMLARGDADQADADSWDLTQREEYGRRLHADERRLMYVALTRARHAALLTTSRRNALVRNPLDERIASRSTSTSNFWSEVEEAMSHEATLARVPSNVQPAAEPTGEGDTLAALGADLPQGFFVGDDAQDWLDAVVGDAWNATLDDPDDQGRLPWPFALSGPLRARLRRSVDAVTAAIDDGALPATAAGPLSAHAALIADDTDLGPLPGMDEHGVDAMLRERAARILSGQRLNATTLQANASAAGEHGARRQRDIIRGILRPIPQLSSPAALDGTRLHAWAERYLTAGQPGSPTTRAAMAADAERELADAHGRQERRLATWKARLIDSPWAARRLASAEQSIVAAIDGIPNLVQGKLDAVFAGGLDDPDDAGRLTIVDWKTGRRPRTPEEKADKLRQLDFYRLLLARERDMPLDRIDAALYYVSEADPALRQVNADAKDEERIMEELKAGIPQVDDED</sequence>
<comment type="similarity">
    <text evidence="1">Belongs to the helicase family. UvrD subfamily.</text>
</comment>
<evidence type="ECO:0000256" key="1">
    <source>
        <dbReference type="ARBA" id="ARBA00009922"/>
    </source>
</evidence>
<feature type="domain" description="UvrD-like helicase C-terminal" evidence="17">
    <location>
        <begin position="383"/>
        <end position="735"/>
    </location>
</feature>
<evidence type="ECO:0000256" key="10">
    <source>
        <dbReference type="ARBA" id="ARBA00023204"/>
    </source>
</evidence>
<evidence type="ECO:0000256" key="9">
    <source>
        <dbReference type="ARBA" id="ARBA00023125"/>
    </source>
</evidence>
<dbReference type="STRING" id="1688.BCUN_0630"/>